<evidence type="ECO:0000313" key="2">
    <source>
        <dbReference type="Proteomes" id="UP000250140"/>
    </source>
</evidence>
<dbReference type="EMBL" id="KV750989">
    <property type="protein sequence ID" value="OCL02193.1"/>
    <property type="molecule type" value="Genomic_DNA"/>
</dbReference>
<dbReference type="Gene3D" id="2.40.70.10">
    <property type="entry name" value="Acid Proteases"/>
    <property type="match status" value="1"/>
</dbReference>
<sequence length="99" mass="11091">MPDLFNMMVEQGILDKNLFTLKLPRGVLWQEKEGGELTLREIPKALPEANITRIPLLDDTESPLSGYWASEIRSLSMGMVVISMYPLTTLPLSSALLFP</sequence>
<dbReference type="InterPro" id="IPR021109">
    <property type="entry name" value="Peptidase_aspartic_dom_sf"/>
</dbReference>
<dbReference type="SUPFAM" id="SSF50630">
    <property type="entry name" value="Acid proteases"/>
    <property type="match status" value="1"/>
</dbReference>
<reference evidence="1 2" key="1">
    <citation type="journal article" date="2016" name="Nat. Commun.">
        <title>Ectomycorrhizal ecology is imprinted in the genome of the dominant symbiotic fungus Cenococcum geophilum.</title>
        <authorList>
            <consortium name="DOE Joint Genome Institute"/>
            <person name="Peter M."/>
            <person name="Kohler A."/>
            <person name="Ohm R.A."/>
            <person name="Kuo A."/>
            <person name="Krutzmann J."/>
            <person name="Morin E."/>
            <person name="Arend M."/>
            <person name="Barry K.W."/>
            <person name="Binder M."/>
            <person name="Choi C."/>
            <person name="Clum A."/>
            <person name="Copeland A."/>
            <person name="Grisel N."/>
            <person name="Haridas S."/>
            <person name="Kipfer T."/>
            <person name="LaButti K."/>
            <person name="Lindquist E."/>
            <person name="Lipzen A."/>
            <person name="Maire R."/>
            <person name="Meier B."/>
            <person name="Mihaltcheva S."/>
            <person name="Molinier V."/>
            <person name="Murat C."/>
            <person name="Poggeler S."/>
            <person name="Quandt C.A."/>
            <person name="Sperisen C."/>
            <person name="Tritt A."/>
            <person name="Tisserant E."/>
            <person name="Crous P.W."/>
            <person name="Henrissat B."/>
            <person name="Nehls U."/>
            <person name="Egli S."/>
            <person name="Spatafora J.W."/>
            <person name="Grigoriev I.V."/>
            <person name="Martin F.M."/>
        </authorList>
    </citation>
    <scope>NUCLEOTIDE SEQUENCE [LARGE SCALE GENOMIC DNA]</scope>
    <source>
        <strain evidence="1 2">CBS 207.34</strain>
    </source>
</reference>
<evidence type="ECO:0000313" key="1">
    <source>
        <dbReference type="EMBL" id="OCL02193.1"/>
    </source>
</evidence>
<protein>
    <submittedName>
        <fullName evidence="1">Uncharacterized protein</fullName>
    </submittedName>
</protein>
<name>A0A8E2JM48_9PEZI</name>
<gene>
    <name evidence="1" type="ORF">AOQ84DRAFT_424084</name>
</gene>
<keyword evidence="2" id="KW-1185">Reference proteome</keyword>
<accession>A0A8E2JM48</accession>
<dbReference type="AlphaFoldDB" id="A0A8E2JM48"/>
<organism evidence="1 2">
    <name type="scientific">Glonium stellatum</name>
    <dbReference type="NCBI Taxonomy" id="574774"/>
    <lineage>
        <taxon>Eukaryota</taxon>
        <taxon>Fungi</taxon>
        <taxon>Dikarya</taxon>
        <taxon>Ascomycota</taxon>
        <taxon>Pezizomycotina</taxon>
        <taxon>Dothideomycetes</taxon>
        <taxon>Pleosporomycetidae</taxon>
        <taxon>Gloniales</taxon>
        <taxon>Gloniaceae</taxon>
        <taxon>Glonium</taxon>
    </lineage>
</organism>
<proteinExistence type="predicted"/>
<dbReference type="Proteomes" id="UP000250140">
    <property type="component" value="Unassembled WGS sequence"/>
</dbReference>
<dbReference type="OrthoDB" id="771136at2759"/>